<organism evidence="2">
    <name type="scientific">Fonticula alba</name>
    <name type="common">Slime mold</name>
    <dbReference type="NCBI Taxonomy" id="691883"/>
    <lineage>
        <taxon>Eukaryota</taxon>
        <taxon>Rotosphaerida</taxon>
        <taxon>Fonticulaceae</taxon>
        <taxon>Fonticula</taxon>
    </lineage>
</organism>
<dbReference type="InterPro" id="IPR029058">
    <property type="entry name" value="AB_hydrolase_fold"/>
</dbReference>
<reference evidence="2" key="1">
    <citation type="submission" date="2013-04" db="EMBL/GenBank/DDBJ databases">
        <title>The Genome Sequence of Fonticula alba ATCC 38817.</title>
        <authorList>
            <consortium name="The Broad Institute Genomics Platform"/>
            <person name="Russ C."/>
            <person name="Cuomo C."/>
            <person name="Burger G."/>
            <person name="Gray M.W."/>
            <person name="Holland P.W.H."/>
            <person name="King N."/>
            <person name="Lang F.B.F."/>
            <person name="Roger A.J."/>
            <person name="Ruiz-Trillo I."/>
            <person name="Brown M."/>
            <person name="Walker B."/>
            <person name="Young S."/>
            <person name="Zeng Q."/>
            <person name="Gargeya S."/>
            <person name="Fitzgerald M."/>
            <person name="Haas B."/>
            <person name="Abouelleil A."/>
            <person name="Allen A.W."/>
            <person name="Alvarado L."/>
            <person name="Arachchi H.M."/>
            <person name="Berlin A.M."/>
            <person name="Chapman S.B."/>
            <person name="Gainer-Dewar J."/>
            <person name="Goldberg J."/>
            <person name="Griggs A."/>
            <person name="Gujja S."/>
            <person name="Hansen M."/>
            <person name="Howarth C."/>
            <person name="Imamovic A."/>
            <person name="Ireland A."/>
            <person name="Larimer J."/>
            <person name="McCowan C."/>
            <person name="Murphy C."/>
            <person name="Pearson M."/>
            <person name="Poon T.W."/>
            <person name="Priest M."/>
            <person name="Roberts A."/>
            <person name="Saif S."/>
            <person name="Shea T."/>
            <person name="Sisk P."/>
            <person name="Sykes S."/>
            <person name="Wortman J."/>
            <person name="Nusbaum C."/>
            <person name="Birren B."/>
        </authorList>
    </citation>
    <scope>NUCLEOTIDE SEQUENCE [LARGE SCALE GENOMIC DNA]</scope>
    <source>
        <strain evidence="2">ATCC 38817</strain>
    </source>
</reference>
<feature type="region of interest" description="Disordered" evidence="1">
    <location>
        <begin position="154"/>
        <end position="188"/>
    </location>
</feature>
<feature type="compositionally biased region" description="Low complexity" evidence="1">
    <location>
        <begin position="682"/>
        <end position="693"/>
    </location>
</feature>
<name>A0A058Z301_FONAL</name>
<evidence type="ECO:0000313" key="3">
    <source>
        <dbReference type="Proteomes" id="UP000030693"/>
    </source>
</evidence>
<feature type="compositionally biased region" description="Low complexity" evidence="1">
    <location>
        <begin position="714"/>
        <end position="734"/>
    </location>
</feature>
<accession>A0A058Z301</accession>
<feature type="region of interest" description="Disordered" evidence="1">
    <location>
        <begin position="680"/>
        <end position="734"/>
    </location>
</feature>
<feature type="region of interest" description="Disordered" evidence="1">
    <location>
        <begin position="830"/>
        <end position="870"/>
    </location>
</feature>
<gene>
    <name evidence="2" type="ORF">H696_04931</name>
</gene>
<evidence type="ECO:0000313" key="2">
    <source>
        <dbReference type="EMBL" id="KCV68640.1"/>
    </source>
</evidence>
<proteinExistence type="predicted"/>
<feature type="compositionally biased region" description="Low complexity" evidence="1">
    <location>
        <begin position="488"/>
        <end position="497"/>
    </location>
</feature>
<keyword evidence="3" id="KW-1185">Reference proteome</keyword>
<feature type="compositionally biased region" description="Low complexity" evidence="1">
    <location>
        <begin position="177"/>
        <end position="188"/>
    </location>
</feature>
<evidence type="ECO:0000256" key="1">
    <source>
        <dbReference type="SAM" id="MobiDB-lite"/>
    </source>
</evidence>
<dbReference type="AlphaFoldDB" id="A0A058Z301"/>
<feature type="compositionally biased region" description="Gly residues" evidence="1">
    <location>
        <begin position="830"/>
        <end position="846"/>
    </location>
</feature>
<sequence length="1096" mass="112488">MATLPLPPLLVAAGASLGPAEHPSPPPPTPGHESATSLLPGMTGSSAWWPSLSQIAIIRRRASSSAGSARGGSFLLPALAPAEGSGVAASPPEGPLKRLLGFLLRMALTLVDAGFLMVQIFFLAPGLLWWTTLQFRLCLGLILSGQPTPGLLLIGDDKSSSSPGRQIAGPEGESPGALTAAPSPTEASPAPQAIPLCIGRHAAGVSPGSGCRCASAADDEALPPPGVPRPLADFSLPVVQIQLCSSRLVTESVHSLLLPHGEPISVVLCEQLYQLDIADALGGGSVILERRFLHTGNPLAWTSAKAGSPVLLVHGFAQNRFAWHSPACSCFSTVANPFAPLSWATFRREGPGACYASHVSRCPFAGEGSPTGPTLELGLEHQAGWEFPFSPFNMLAAAGRDVYAVSLRGTAESGRASVLSQVSRQLRPGAAGPTAGPVAGSQCQGLRRCRSPSLAAPVALAAKQLGLQAADDPPGDLPGAGAASDTDPLLPAGSPAARPRPPATPATDPLNAMRTPDRIGEYIRADLPACLDAIGFIRRWAPAPVADADAGTGSMGDTTAPVSTDDLSPCPPAIDSPGASACHLDRCACSRARCPFAGVDLVGHSLGGGLALAQVHLREARVASVAHMAGIWSYSYREHPQVKSHITSFLWTCLIRFLRVLRVAFARSCLFEPGDDRFQRHPSPSLSSSLAVSRPPPGPECRSSLAPGSRREATGAASAPASGMAPAGPAAGPSTPRPLSLVSFLPFSSLRPGSLLLPTSLFGPALARQRFILWENPFSRTLSPAGRLFRSFPGGHHLPSSYSYPVDSTLDGGDMSRLAEHICAKGSISGGRLGGGGGGGGPGAGTAGTTPSPPAPAALAAPDPEQPTAAQRDSLLLQDADLALDAYIRTSFDTFPTGVLLDFVSLNSGTSPEEVFNLRPRAASCGSVSRSVPVFSVCSTKDDFVSHRDSLFGFARAAALCADCRSSAMLDPRSRCLVFTDEAYPVSQVHADWQAEMVRASCGRAGGCSQAPAAASPTMAMASASDGMAAAPGGGGGGASADVPSAPLIVHSMPGNAPGHCDIISSARSVDMVWRHLLAWQDGLSCSGGIAEGELV</sequence>
<feature type="region of interest" description="Disordered" evidence="1">
    <location>
        <begin position="15"/>
        <end position="37"/>
    </location>
</feature>
<dbReference type="EMBL" id="KB932208">
    <property type="protein sequence ID" value="KCV68640.1"/>
    <property type="molecule type" value="Genomic_DNA"/>
</dbReference>
<dbReference type="RefSeq" id="XP_009497072.1">
    <property type="nucleotide sequence ID" value="XM_009498797.1"/>
</dbReference>
<dbReference type="Proteomes" id="UP000030693">
    <property type="component" value="Unassembled WGS sequence"/>
</dbReference>
<feature type="region of interest" description="Disordered" evidence="1">
    <location>
        <begin position="469"/>
        <end position="513"/>
    </location>
</feature>
<dbReference type="GeneID" id="20529656"/>
<protein>
    <submittedName>
        <fullName evidence="2">Uncharacterized protein</fullName>
    </submittedName>
</protein>
<dbReference type="SUPFAM" id="SSF53474">
    <property type="entry name" value="alpha/beta-Hydrolases"/>
    <property type="match status" value="2"/>
</dbReference>